<proteinExistence type="predicted"/>
<evidence type="ECO:0000313" key="2">
    <source>
        <dbReference type="EMBL" id="ABE56363.1"/>
    </source>
</evidence>
<name>Q12JL3_SHEDO</name>
<dbReference type="AlphaFoldDB" id="Q12JL3"/>
<dbReference type="EMBL" id="CP000302">
    <property type="protein sequence ID" value="ABE56363.1"/>
    <property type="molecule type" value="Genomic_DNA"/>
</dbReference>
<dbReference type="Proteomes" id="UP000001982">
    <property type="component" value="Chromosome"/>
</dbReference>
<evidence type="ECO:0000313" key="3">
    <source>
        <dbReference type="Proteomes" id="UP000001982"/>
    </source>
</evidence>
<keyword evidence="1" id="KW-0812">Transmembrane</keyword>
<keyword evidence="1" id="KW-1133">Transmembrane helix</keyword>
<protein>
    <submittedName>
        <fullName evidence="2">Uncharacterized protein</fullName>
    </submittedName>
</protein>
<keyword evidence="3" id="KW-1185">Reference proteome</keyword>
<dbReference type="HOGENOM" id="CLU_1736979_0_0_6"/>
<feature type="transmembrane region" description="Helical" evidence="1">
    <location>
        <begin position="81"/>
        <end position="103"/>
    </location>
</feature>
<sequence>MVYSICRGELECVWRVVLISTLIVMASINVLLDFLRNASISDIHVNVAFSVLVAGFATGLPAAVAFLVSAKTSFKLWGINIYRLAADFVLTLGLLAWGYLVFIRDRPEFYEGASHMYIATWPVLLGVIAMGIYLFCLLTQGLHWVVKHNQRRSGNV</sequence>
<keyword evidence="1" id="KW-0472">Membrane</keyword>
<reference evidence="2 3" key="1">
    <citation type="submission" date="2006-03" db="EMBL/GenBank/DDBJ databases">
        <title>Complete sequence of Shewanella denitrificans OS217.</title>
        <authorList>
            <consortium name="US DOE Joint Genome Institute"/>
            <person name="Copeland A."/>
            <person name="Lucas S."/>
            <person name="Lapidus A."/>
            <person name="Barry K."/>
            <person name="Detter J.C."/>
            <person name="Glavina del Rio T."/>
            <person name="Hammon N."/>
            <person name="Israni S."/>
            <person name="Dalin E."/>
            <person name="Tice H."/>
            <person name="Pitluck S."/>
            <person name="Brettin T."/>
            <person name="Bruce D."/>
            <person name="Han C."/>
            <person name="Tapia R."/>
            <person name="Gilna P."/>
            <person name="Kiss H."/>
            <person name="Schmutz J."/>
            <person name="Larimer F."/>
            <person name="Land M."/>
            <person name="Hauser L."/>
            <person name="Kyrpides N."/>
            <person name="Lykidis A."/>
            <person name="Richardson P."/>
        </authorList>
    </citation>
    <scope>NUCLEOTIDE SEQUENCE [LARGE SCALE GENOMIC DNA]</scope>
    <source>
        <strain evidence="3">OS217 / ATCC BAA-1090 / DSM 15013</strain>
    </source>
</reference>
<accession>Q12JL3</accession>
<organism evidence="2 3">
    <name type="scientific">Shewanella denitrificans (strain OS217 / ATCC BAA-1090 / DSM 15013)</name>
    <dbReference type="NCBI Taxonomy" id="318161"/>
    <lineage>
        <taxon>Bacteria</taxon>
        <taxon>Pseudomonadati</taxon>
        <taxon>Pseudomonadota</taxon>
        <taxon>Gammaproteobacteria</taxon>
        <taxon>Alteromonadales</taxon>
        <taxon>Shewanellaceae</taxon>
        <taxon>Shewanella</taxon>
    </lineage>
</organism>
<feature type="transmembrane region" description="Helical" evidence="1">
    <location>
        <begin position="12"/>
        <end position="35"/>
    </location>
</feature>
<gene>
    <name evidence="2" type="ordered locus">Sden_3085</name>
</gene>
<dbReference type="KEGG" id="sdn:Sden_3085"/>
<feature type="transmembrane region" description="Helical" evidence="1">
    <location>
        <begin position="47"/>
        <end position="69"/>
    </location>
</feature>
<feature type="transmembrane region" description="Helical" evidence="1">
    <location>
        <begin position="123"/>
        <end position="146"/>
    </location>
</feature>
<evidence type="ECO:0000256" key="1">
    <source>
        <dbReference type="SAM" id="Phobius"/>
    </source>
</evidence>